<dbReference type="Proteomes" id="UP001174136">
    <property type="component" value="Unassembled WGS sequence"/>
</dbReference>
<evidence type="ECO:0000256" key="2">
    <source>
        <dbReference type="ARBA" id="ARBA00012180"/>
    </source>
</evidence>
<dbReference type="InterPro" id="IPR043128">
    <property type="entry name" value="Rev_trsase/Diguanyl_cyclase"/>
</dbReference>
<protein>
    <recommendedName>
        <fullName evidence="3">Gypsy retrotransposon integrase-like protein 1</fullName>
        <ecNumber evidence="2">3.1.26.4</ecNumber>
    </recommendedName>
</protein>
<comment type="caution">
    <text evidence="7">The sequence shown here is derived from an EMBL/GenBank/DDBJ whole genome shotgun (WGS) entry which is preliminary data.</text>
</comment>
<sequence length="755" mass="85775">MAKLGPPESFDFTRPAEWPMWRRRFGRFRVATKLDRDSGEVQVNTLLYAMGREAEAIYDSFVYDGAEEDDDVDDDGEAGRSRPELDYDTVIAKFSDHFVPKRNAQYCEFGRTKDEQIRDRIVIGISDNDVSQKLQLEPELSLERAIQIARQSEQIKQQNVSLRSECAVDAMRQGRRQFHGRRSSNEGQWQEKQEHRPITSPGSEVKSIGKFLATSEYKGKKYRFWVTVIKGPYSHNLLGRSVATKMGLVMRVDGMDTVMLSDVFGDIGLLKCDPVKIELKTDCEPYSLTTPRRIPFPLLPKVEAELRRMLALGIIEEVTEPSDWCAPMVPVEKKNKEQVRVCVDLKRLNKAVKRERYILPTLEDIAPKLVGAKVFSTLDASCGFWQIPLDAASQKLTTFLTPMGRFCFRRLPFGITCQRLLMRLLRFNAVAEHVPGKHLVVADALSRSPLRDSGDDHTDQEVQAYVESVVENAPVSSQKLDKIRSATLQDEELQKIVQFIRNRWPPKTSLLPSLHGYYSARAHLSETDGLVLYQDRLVIPAALRSEVLKQLHEGHQGLTRCRVRARMSVWWPRISAEITKTLSTSLLMAGRHIRTTLPMLEDKLHATRVNRQQIQQKDAQAKSAYQFFYDRRHSTLPLPDLQSGQAVRVKLDGEKGWRMSAKVIGKCTEPRSYMVRTDNGAVLRHLQAVPESANPPDQQQQQPEGPPLQLPSSPPSVARPSHRNCFCPETERSTCDAFTTPVIPTQGCSDDIQRS</sequence>
<dbReference type="GO" id="GO:0004523">
    <property type="term" value="F:RNA-DNA hybrid ribonuclease activity"/>
    <property type="evidence" value="ECO:0007669"/>
    <property type="project" value="UniProtKB-EC"/>
</dbReference>
<feature type="region of interest" description="Disordered" evidence="4">
    <location>
        <begin position="174"/>
        <end position="204"/>
    </location>
</feature>
<dbReference type="Gene3D" id="1.10.340.70">
    <property type="match status" value="1"/>
</dbReference>
<name>A0AA47M4R1_MERPO</name>
<feature type="region of interest" description="Disordered" evidence="4">
    <location>
        <begin position="691"/>
        <end position="725"/>
    </location>
</feature>
<comment type="similarity">
    <text evidence="1">Belongs to the beta type-B retroviral polymerase family. HERV class-II K(HML-2) pol subfamily.</text>
</comment>
<dbReference type="InterPro" id="IPR050951">
    <property type="entry name" value="Retrovirus_Pol_polyprotein"/>
</dbReference>
<dbReference type="EMBL" id="JAOPHQ010005980">
    <property type="protein sequence ID" value="KAK0133586.1"/>
    <property type="molecule type" value="Genomic_DNA"/>
</dbReference>
<feature type="domain" description="Reverse transcriptase" evidence="5">
    <location>
        <begin position="332"/>
        <end position="417"/>
    </location>
</feature>
<dbReference type="PANTHER" id="PTHR37984:SF9">
    <property type="entry name" value="INTEGRASE CATALYTIC DOMAIN-CONTAINING PROTEIN"/>
    <property type="match status" value="1"/>
</dbReference>
<accession>A0AA47M4R1</accession>
<evidence type="ECO:0000256" key="3">
    <source>
        <dbReference type="ARBA" id="ARBA00039658"/>
    </source>
</evidence>
<feature type="compositionally biased region" description="Pro residues" evidence="4">
    <location>
        <begin position="704"/>
        <end position="714"/>
    </location>
</feature>
<evidence type="ECO:0000256" key="4">
    <source>
        <dbReference type="SAM" id="MobiDB-lite"/>
    </source>
</evidence>
<dbReference type="InterPro" id="IPR000477">
    <property type="entry name" value="RT_dom"/>
</dbReference>
<dbReference type="Gene3D" id="3.30.70.270">
    <property type="match status" value="1"/>
</dbReference>
<dbReference type="Gene3D" id="3.10.10.10">
    <property type="entry name" value="HIV Type 1 Reverse Transcriptase, subunit A, domain 1"/>
    <property type="match status" value="1"/>
</dbReference>
<evidence type="ECO:0000313" key="7">
    <source>
        <dbReference type="EMBL" id="KAK0133586.1"/>
    </source>
</evidence>
<feature type="domain" description="Integrase zinc-binding" evidence="6">
    <location>
        <begin position="539"/>
        <end position="582"/>
    </location>
</feature>
<dbReference type="AlphaFoldDB" id="A0AA47M4R1"/>
<dbReference type="EC" id="3.1.26.4" evidence="2"/>
<proteinExistence type="inferred from homology"/>
<dbReference type="InterPro" id="IPR043502">
    <property type="entry name" value="DNA/RNA_pol_sf"/>
</dbReference>
<organism evidence="7 8">
    <name type="scientific">Merluccius polli</name>
    <name type="common">Benguela hake</name>
    <name type="synonym">Merluccius cadenati</name>
    <dbReference type="NCBI Taxonomy" id="89951"/>
    <lineage>
        <taxon>Eukaryota</taxon>
        <taxon>Metazoa</taxon>
        <taxon>Chordata</taxon>
        <taxon>Craniata</taxon>
        <taxon>Vertebrata</taxon>
        <taxon>Euteleostomi</taxon>
        <taxon>Actinopterygii</taxon>
        <taxon>Neopterygii</taxon>
        <taxon>Teleostei</taxon>
        <taxon>Neoteleostei</taxon>
        <taxon>Acanthomorphata</taxon>
        <taxon>Zeiogadaria</taxon>
        <taxon>Gadariae</taxon>
        <taxon>Gadiformes</taxon>
        <taxon>Gadoidei</taxon>
        <taxon>Merlucciidae</taxon>
        <taxon>Merluccius</taxon>
    </lineage>
</organism>
<evidence type="ECO:0000313" key="8">
    <source>
        <dbReference type="Proteomes" id="UP001174136"/>
    </source>
</evidence>
<dbReference type="Pfam" id="PF00078">
    <property type="entry name" value="RVT_1"/>
    <property type="match status" value="1"/>
</dbReference>
<evidence type="ECO:0000259" key="6">
    <source>
        <dbReference type="Pfam" id="PF17921"/>
    </source>
</evidence>
<dbReference type="CDD" id="cd01647">
    <property type="entry name" value="RT_LTR"/>
    <property type="match status" value="1"/>
</dbReference>
<dbReference type="Pfam" id="PF17921">
    <property type="entry name" value="Integrase_H2C2"/>
    <property type="match status" value="1"/>
</dbReference>
<evidence type="ECO:0000256" key="1">
    <source>
        <dbReference type="ARBA" id="ARBA00010879"/>
    </source>
</evidence>
<dbReference type="InterPro" id="IPR041588">
    <property type="entry name" value="Integrase_H2C2"/>
</dbReference>
<dbReference type="SUPFAM" id="SSF56672">
    <property type="entry name" value="DNA/RNA polymerases"/>
    <property type="match status" value="1"/>
</dbReference>
<reference evidence="7" key="1">
    <citation type="journal article" date="2023" name="Front. Mar. Sci.">
        <title>A new Merluccius polli reference genome to investigate the effects of global change in West African waters.</title>
        <authorList>
            <person name="Mateo J.L."/>
            <person name="Blanco-Fernandez C."/>
            <person name="Garcia-Vazquez E."/>
            <person name="Machado-Schiaffino G."/>
        </authorList>
    </citation>
    <scope>NUCLEOTIDE SEQUENCE</scope>
    <source>
        <strain evidence="7">C29</strain>
        <tissue evidence="7">Fin</tissue>
    </source>
</reference>
<gene>
    <name evidence="7" type="ORF">N1851_030913</name>
</gene>
<keyword evidence="8" id="KW-1185">Reference proteome</keyword>
<dbReference type="PANTHER" id="PTHR37984">
    <property type="entry name" value="PROTEIN CBG26694"/>
    <property type="match status" value="1"/>
</dbReference>
<evidence type="ECO:0000259" key="5">
    <source>
        <dbReference type="Pfam" id="PF00078"/>
    </source>
</evidence>